<evidence type="ECO:0000313" key="1">
    <source>
        <dbReference type="EMBL" id="MFK3865162.1"/>
    </source>
</evidence>
<protein>
    <submittedName>
        <fullName evidence="1">Uncharacterized protein</fullName>
    </submittedName>
</protein>
<dbReference type="Proteomes" id="UP001620262">
    <property type="component" value="Unassembled WGS sequence"/>
</dbReference>
<keyword evidence="2" id="KW-1185">Reference proteome</keyword>
<evidence type="ECO:0000313" key="2">
    <source>
        <dbReference type="Proteomes" id="UP001620262"/>
    </source>
</evidence>
<accession>A0ABW8KZF8</accession>
<organism evidence="1 2">
    <name type="scientific">Pseudoalteromonas rhizosphaerae</name>
    <dbReference type="NCBI Taxonomy" id="2518973"/>
    <lineage>
        <taxon>Bacteria</taxon>
        <taxon>Pseudomonadati</taxon>
        <taxon>Pseudomonadota</taxon>
        <taxon>Gammaproteobacteria</taxon>
        <taxon>Alteromonadales</taxon>
        <taxon>Pseudoalteromonadaceae</taxon>
        <taxon>Pseudoalteromonas</taxon>
    </lineage>
</organism>
<gene>
    <name evidence="1" type="ORF">ACI2JU_14985</name>
</gene>
<proteinExistence type="predicted"/>
<name>A0ABW8KZF8_9GAMM</name>
<dbReference type="EMBL" id="JBJDOT010000021">
    <property type="protein sequence ID" value="MFK3865162.1"/>
    <property type="molecule type" value="Genomic_DNA"/>
</dbReference>
<reference evidence="1 2" key="1">
    <citation type="submission" date="2024-11" db="EMBL/GenBank/DDBJ databases">
        <title>The Natural Products Discovery Center: Release of the First 8490 Sequenced Strains for Exploring Actinobacteria Biosynthetic Diversity.</title>
        <authorList>
            <person name="Kalkreuter E."/>
            <person name="Kautsar S.A."/>
            <person name="Yang D."/>
            <person name="Bader C.D."/>
            <person name="Teijaro C.N."/>
            <person name="Fluegel L."/>
            <person name="Davis C.M."/>
            <person name="Simpson J.R."/>
            <person name="Lauterbach L."/>
            <person name="Steele A.D."/>
            <person name="Gui C."/>
            <person name="Meng S."/>
            <person name="Li G."/>
            <person name="Viehrig K."/>
            <person name="Ye F."/>
            <person name="Su P."/>
            <person name="Kiefer A.F."/>
            <person name="Nichols A."/>
            <person name="Cepeda A.J."/>
            <person name="Yan W."/>
            <person name="Fan B."/>
            <person name="Jiang Y."/>
            <person name="Adhikari A."/>
            <person name="Zheng C.-J."/>
            <person name="Schuster L."/>
            <person name="Cowan T.M."/>
            <person name="Smanski M.J."/>
            <person name="Chevrette M.G."/>
            <person name="De Carvalho L.P.S."/>
            <person name="Shen B."/>
        </authorList>
    </citation>
    <scope>NUCLEOTIDE SEQUENCE [LARGE SCALE GENOMIC DNA]</scope>
    <source>
        <strain evidence="1 2">NPDC078403</strain>
    </source>
</reference>
<sequence length="61" mass="6617">MNKKLALARHKIESAKKLGALQMGKKIELAESALDDAMIFLNELDHRLNTVEGLVGVGDGN</sequence>
<dbReference type="RefSeq" id="WP_404675838.1">
    <property type="nucleotide sequence ID" value="NZ_JBJDOT010000021.1"/>
</dbReference>
<comment type="caution">
    <text evidence="1">The sequence shown here is derived from an EMBL/GenBank/DDBJ whole genome shotgun (WGS) entry which is preliminary data.</text>
</comment>